<protein>
    <recommendedName>
        <fullName evidence="5">Calponin-homology (CH) domain-containing protein</fullName>
    </recommendedName>
</protein>
<keyword evidence="1" id="KW-0597">Phosphoprotein</keyword>
<organism evidence="6">
    <name type="scientific">Medioppia subpectinata</name>
    <dbReference type="NCBI Taxonomy" id="1979941"/>
    <lineage>
        <taxon>Eukaryota</taxon>
        <taxon>Metazoa</taxon>
        <taxon>Ecdysozoa</taxon>
        <taxon>Arthropoda</taxon>
        <taxon>Chelicerata</taxon>
        <taxon>Arachnida</taxon>
        <taxon>Acari</taxon>
        <taxon>Acariformes</taxon>
        <taxon>Sarcoptiformes</taxon>
        <taxon>Oribatida</taxon>
        <taxon>Brachypylina</taxon>
        <taxon>Oppioidea</taxon>
        <taxon>Oppiidae</taxon>
        <taxon>Medioppia</taxon>
    </lineage>
</organism>
<dbReference type="AlphaFoldDB" id="A0A7R9L5Y7"/>
<dbReference type="EMBL" id="CAJPIZ010014897">
    <property type="protein sequence ID" value="CAG2115001.1"/>
    <property type="molecule type" value="Genomic_DNA"/>
</dbReference>
<dbReference type="InterPro" id="IPR001715">
    <property type="entry name" value="CH_dom"/>
</dbReference>
<evidence type="ECO:0000256" key="2">
    <source>
        <dbReference type="ARBA" id="ARBA00023054"/>
    </source>
</evidence>
<feature type="non-terminal residue" evidence="6">
    <location>
        <position position="168"/>
    </location>
</feature>
<evidence type="ECO:0000256" key="1">
    <source>
        <dbReference type="ARBA" id="ARBA00022553"/>
    </source>
</evidence>
<sequence length="168" mass="18952">MTYGFSEAEPKQIEKRTEKVELGGGGLGSTSSSVTITKSVTTSSSTTSRQKSGGAVARSGSDIKDMLLRWSRAKTKEYENVQIDNFSGSWANGLAFAALIHHFFPDAYDYKELDSKNRRRNFELAFKTAEEKADVYPLIEVDDMLLMKDKPDWKCVFTYVQGIYRKLH</sequence>
<name>A0A7R9L5Y7_9ACAR</name>
<evidence type="ECO:0000259" key="5">
    <source>
        <dbReference type="PROSITE" id="PS50021"/>
    </source>
</evidence>
<dbReference type="SMART" id="SM00033">
    <property type="entry name" value="CH"/>
    <property type="match status" value="1"/>
</dbReference>
<dbReference type="FunFam" id="1.10.418.10:FF:000009">
    <property type="entry name" value="smoothelin isoform X2"/>
    <property type="match status" value="1"/>
</dbReference>
<feature type="region of interest" description="Disordered" evidence="4">
    <location>
        <begin position="1"/>
        <end position="58"/>
    </location>
</feature>
<comment type="similarity">
    <text evidence="3">Belongs to the smoothelin family.</text>
</comment>
<dbReference type="OrthoDB" id="10017054at2759"/>
<keyword evidence="7" id="KW-1185">Reference proteome</keyword>
<proteinExistence type="inferred from homology"/>
<feature type="compositionally biased region" description="Basic and acidic residues" evidence="4">
    <location>
        <begin position="8"/>
        <end position="21"/>
    </location>
</feature>
<dbReference type="InterPro" id="IPR050540">
    <property type="entry name" value="F-actin_Monoox_Mical"/>
</dbReference>
<accession>A0A7R9L5Y7</accession>
<dbReference type="Pfam" id="PF00307">
    <property type="entry name" value="CH"/>
    <property type="match status" value="1"/>
</dbReference>
<dbReference type="PROSITE" id="PS50021">
    <property type="entry name" value="CH"/>
    <property type="match status" value="1"/>
</dbReference>
<dbReference type="SUPFAM" id="SSF47576">
    <property type="entry name" value="Calponin-homology domain, CH-domain"/>
    <property type="match status" value="1"/>
</dbReference>
<evidence type="ECO:0000313" key="6">
    <source>
        <dbReference type="EMBL" id="CAD7634571.1"/>
    </source>
</evidence>
<dbReference type="InterPro" id="IPR036872">
    <property type="entry name" value="CH_dom_sf"/>
</dbReference>
<feature type="compositionally biased region" description="Low complexity" evidence="4">
    <location>
        <begin position="29"/>
        <end position="48"/>
    </location>
</feature>
<dbReference type="CDD" id="cd21200">
    <property type="entry name" value="CH_SMTN-like"/>
    <property type="match status" value="1"/>
</dbReference>
<dbReference type="Gene3D" id="1.10.418.10">
    <property type="entry name" value="Calponin-like domain"/>
    <property type="match status" value="1"/>
</dbReference>
<evidence type="ECO:0000313" key="7">
    <source>
        <dbReference type="Proteomes" id="UP000759131"/>
    </source>
</evidence>
<feature type="domain" description="Calponin-homology (CH)" evidence="5">
    <location>
        <begin position="61"/>
        <end position="168"/>
    </location>
</feature>
<gene>
    <name evidence="6" type="ORF">OSB1V03_LOCUS14967</name>
</gene>
<dbReference type="PANTHER" id="PTHR23167:SF88">
    <property type="entry name" value="CALPONIN-HOMOLOGY (CH) DOMAIN-CONTAINING PROTEIN"/>
    <property type="match status" value="1"/>
</dbReference>
<dbReference type="Proteomes" id="UP000759131">
    <property type="component" value="Unassembled WGS sequence"/>
</dbReference>
<keyword evidence="2" id="KW-0175">Coiled coil</keyword>
<evidence type="ECO:0000256" key="4">
    <source>
        <dbReference type="SAM" id="MobiDB-lite"/>
    </source>
</evidence>
<reference evidence="6" key="1">
    <citation type="submission" date="2020-11" db="EMBL/GenBank/DDBJ databases">
        <authorList>
            <person name="Tran Van P."/>
        </authorList>
    </citation>
    <scope>NUCLEOTIDE SEQUENCE</scope>
</reference>
<evidence type="ECO:0000256" key="3">
    <source>
        <dbReference type="ARBA" id="ARBA00061655"/>
    </source>
</evidence>
<dbReference type="PANTHER" id="PTHR23167">
    <property type="entry name" value="CALPONIN HOMOLOGY DOMAIN-CONTAINING PROTEIN DDB_G0272472-RELATED"/>
    <property type="match status" value="1"/>
</dbReference>
<dbReference type="EMBL" id="OC869472">
    <property type="protein sequence ID" value="CAD7634571.1"/>
    <property type="molecule type" value="Genomic_DNA"/>
</dbReference>